<reference evidence="1" key="1">
    <citation type="journal article" date="2015" name="Nature">
        <title>Complex archaea that bridge the gap between prokaryotes and eukaryotes.</title>
        <authorList>
            <person name="Spang A."/>
            <person name="Saw J.H."/>
            <person name="Jorgensen S.L."/>
            <person name="Zaremba-Niedzwiedzka K."/>
            <person name="Martijn J."/>
            <person name="Lind A.E."/>
            <person name="van Eijk R."/>
            <person name="Schleper C."/>
            <person name="Guy L."/>
            <person name="Ettema T.J."/>
        </authorList>
    </citation>
    <scope>NUCLEOTIDE SEQUENCE</scope>
</reference>
<organism evidence="1">
    <name type="scientific">marine sediment metagenome</name>
    <dbReference type="NCBI Taxonomy" id="412755"/>
    <lineage>
        <taxon>unclassified sequences</taxon>
        <taxon>metagenomes</taxon>
        <taxon>ecological metagenomes</taxon>
    </lineage>
</organism>
<name>A0A0F9AG29_9ZZZZ</name>
<dbReference type="SUPFAM" id="SSF103084">
    <property type="entry name" value="Holliday junction resolvase RusA"/>
    <property type="match status" value="1"/>
</dbReference>
<proteinExistence type="predicted"/>
<comment type="caution">
    <text evidence="1">The sequence shown here is derived from an EMBL/GenBank/DDBJ whole genome shotgun (WGS) entry which is preliminary data.</text>
</comment>
<feature type="non-terminal residue" evidence="1">
    <location>
        <position position="125"/>
    </location>
</feature>
<gene>
    <name evidence="1" type="ORF">LCGC14_2576660</name>
</gene>
<accession>A0A0F9AG29</accession>
<dbReference type="InterPro" id="IPR036614">
    <property type="entry name" value="RusA-like_sf"/>
</dbReference>
<protein>
    <submittedName>
        <fullName evidence="1">Uncharacterized protein</fullName>
    </submittedName>
</protein>
<dbReference type="GO" id="GO:0006281">
    <property type="term" value="P:DNA repair"/>
    <property type="evidence" value="ECO:0007669"/>
    <property type="project" value="InterPro"/>
</dbReference>
<dbReference type="GO" id="GO:0006310">
    <property type="term" value="P:DNA recombination"/>
    <property type="evidence" value="ECO:0007669"/>
    <property type="project" value="InterPro"/>
</dbReference>
<sequence>MPLTLENVLGYAFNKSSLTIHMRYFGQLSDNRRMTRSKTGATILRSDVKKWMNDLSMCVKLLSQHLKFEPPIQIRLDGHFKDKRYPDLCNLHWCIANSLKVGLGIDDKHFRFQDGDVITGAKEPK</sequence>
<dbReference type="EMBL" id="LAZR01042907">
    <property type="protein sequence ID" value="KKL08360.1"/>
    <property type="molecule type" value="Genomic_DNA"/>
</dbReference>
<dbReference type="Gene3D" id="3.30.1330.70">
    <property type="entry name" value="Holliday junction resolvase RusA"/>
    <property type="match status" value="1"/>
</dbReference>
<dbReference type="AlphaFoldDB" id="A0A0F9AG29"/>
<dbReference type="GO" id="GO:0000287">
    <property type="term" value="F:magnesium ion binding"/>
    <property type="evidence" value="ECO:0007669"/>
    <property type="project" value="InterPro"/>
</dbReference>
<evidence type="ECO:0000313" key="1">
    <source>
        <dbReference type="EMBL" id="KKL08360.1"/>
    </source>
</evidence>